<gene>
    <name evidence="5" type="ORF">L484_008610</name>
</gene>
<evidence type="ECO:0000256" key="1">
    <source>
        <dbReference type="ARBA" id="ARBA00010746"/>
    </source>
</evidence>
<organism evidence="5 6">
    <name type="scientific">Morus notabilis</name>
    <dbReference type="NCBI Taxonomy" id="981085"/>
    <lineage>
        <taxon>Eukaryota</taxon>
        <taxon>Viridiplantae</taxon>
        <taxon>Streptophyta</taxon>
        <taxon>Embryophyta</taxon>
        <taxon>Tracheophyta</taxon>
        <taxon>Spermatophyta</taxon>
        <taxon>Magnoliopsida</taxon>
        <taxon>eudicotyledons</taxon>
        <taxon>Gunneridae</taxon>
        <taxon>Pentapetalae</taxon>
        <taxon>rosids</taxon>
        <taxon>fabids</taxon>
        <taxon>Rosales</taxon>
        <taxon>Moraceae</taxon>
        <taxon>Moreae</taxon>
        <taxon>Morus</taxon>
    </lineage>
</organism>
<sequence length="126" mass="13837">MPADHRTSTEKLSQLHFFFHDIFSGKTPSAVKIISSPPKAKSATASQSDIAFLVAVNFVFTEGKYNGSTISILGRNLVLNDAREMPIVGGSGLFQFTHGYALAHTVWFDPKTGDAIVEYNVFVLHY</sequence>
<dbReference type="Gene3D" id="2.40.480.10">
    <property type="entry name" value="Allene oxide cyclase-like"/>
    <property type="match status" value="1"/>
</dbReference>
<dbReference type="PANTHER" id="PTHR21495">
    <property type="entry name" value="NUCLEOPORIN-RELATED"/>
    <property type="match status" value="1"/>
</dbReference>
<dbReference type="GO" id="GO:0009699">
    <property type="term" value="P:phenylpropanoid biosynthetic process"/>
    <property type="evidence" value="ECO:0007669"/>
    <property type="project" value="UniProtKB-ARBA"/>
</dbReference>
<proteinExistence type="inferred from homology"/>
<dbReference type="EMBL" id="KE345641">
    <property type="protein sequence ID" value="EXC10444.1"/>
    <property type="molecule type" value="Genomic_DNA"/>
</dbReference>
<comment type="subunit">
    <text evidence="2 4">Homodimer.</text>
</comment>
<keyword evidence="3 4" id="KW-0964">Secreted</keyword>
<dbReference type="Proteomes" id="UP000030645">
    <property type="component" value="Unassembled WGS sequence"/>
</dbReference>
<comment type="subcellular location">
    <subcellularLocation>
        <location evidence="4">Secreted</location>
        <location evidence="4">Extracellular space</location>
        <location evidence="4">Apoplast</location>
    </subcellularLocation>
</comment>
<evidence type="ECO:0000256" key="2">
    <source>
        <dbReference type="ARBA" id="ARBA00011738"/>
    </source>
</evidence>
<dbReference type="STRING" id="981085.W9S210"/>
<evidence type="ECO:0000256" key="4">
    <source>
        <dbReference type="RuleBase" id="RU363099"/>
    </source>
</evidence>
<evidence type="ECO:0000256" key="3">
    <source>
        <dbReference type="ARBA" id="ARBA00022525"/>
    </source>
</evidence>
<evidence type="ECO:0000313" key="5">
    <source>
        <dbReference type="EMBL" id="EXC10444.1"/>
    </source>
</evidence>
<keyword evidence="6" id="KW-1185">Reference proteome</keyword>
<dbReference type="InterPro" id="IPR044859">
    <property type="entry name" value="Allene_oxi_cyc_Dirigent"/>
</dbReference>
<dbReference type="Pfam" id="PF03018">
    <property type="entry name" value="Dirigent"/>
    <property type="match status" value="1"/>
</dbReference>
<accession>W9S210</accession>
<comment type="function">
    <text evidence="4">Dirigent proteins impart stereoselectivity on the phenoxy radical-coupling reaction, yielding optically active lignans from two molecules of coniferyl alcohol in the biosynthesis of lignans, flavonolignans, and alkaloids and thus plays a central role in plant secondary metabolism.</text>
</comment>
<reference evidence="6" key="1">
    <citation type="submission" date="2013-01" db="EMBL/GenBank/DDBJ databases">
        <title>Draft Genome Sequence of a Mulberry Tree, Morus notabilis C.K. Schneid.</title>
        <authorList>
            <person name="He N."/>
            <person name="Zhao S."/>
        </authorList>
    </citation>
    <scope>NUCLEOTIDE SEQUENCE</scope>
</reference>
<dbReference type="AlphaFoldDB" id="W9S210"/>
<dbReference type="eggNOG" id="ENOG502RZHY">
    <property type="taxonomic scope" value="Eukaryota"/>
</dbReference>
<name>W9S210_9ROSA</name>
<dbReference type="GO" id="GO:0048046">
    <property type="term" value="C:apoplast"/>
    <property type="evidence" value="ECO:0007669"/>
    <property type="project" value="UniProtKB-SubCell"/>
</dbReference>
<evidence type="ECO:0000313" key="6">
    <source>
        <dbReference type="Proteomes" id="UP000030645"/>
    </source>
</evidence>
<comment type="similarity">
    <text evidence="1 4">Belongs to the plant dirigent protein family.</text>
</comment>
<protein>
    <recommendedName>
        <fullName evidence="4">Dirigent protein</fullName>
    </recommendedName>
</protein>
<dbReference type="InterPro" id="IPR004265">
    <property type="entry name" value="Dirigent"/>
</dbReference>
<keyword evidence="4" id="KW-0052">Apoplast</keyword>